<sequence length="65" mass="7272">MKIVIITIALVAVIVMSQPAEGQRHAGKMNPAVLKYLFQNLNRNCLMAKGPCRMDRNRQFIGTCP</sequence>
<keyword evidence="3" id="KW-1185">Reference proteome</keyword>
<proteinExistence type="predicted"/>
<keyword evidence="1" id="KW-0732">Signal</keyword>
<dbReference type="InParanoid" id="H2YMV9"/>
<evidence type="ECO:0000256" key="1">
    <source>
        <dbReference type="SAM" id="SignalP"/>
    </source>
</evidence>
<dbReference type="Proteomes" id="UP000007875">
    <property type="component" value="Unassembled WGS sequence"/>
</dbReference>
<accession>H2YMV9</accession>
<dbReference type="HOGENOM" id="CLU_2855461_0_0_1"/>
<dbReference type="Ensembl" id="ENSCSAVT00000006747.1">
    <property type="protein sequence ID" value="ENSCSAVP00000006661.1"/>
    <property type="gene ID" value="ENSCSAVG00000003992.1"/>
</dbReference>
<reference evidence="2" key="2">
    <citation type="submission" date="2025-08" db="UniProtKB">
        <authorList>
            <consortium name="Ensembl"/>
        </authorList>
    </citation>
    <scope>IDENTIFICATION</scope>
</reference>
<dbReference type="AlphaFoldDB" id="H2YMV9"/>
<evidence type="ECO:0000313" key="3">
    <source>
        <dbReference type="Proteomes" id="UP000007875"/>
    </source>
</evidence>
<evidence type="ECO:0000313" key="2">
    <source>
        <dbReference type="Ensembl" id="ENSCSAVP00000006661.1"/>
    </source>
</evidence>
<organism evidence="2 3">
    <name type="scientific">Ciona savignyi</name>
    <name type="common">Pacific transparent sea squirt</name>
    <dbReference type="NCBI Taxonomy" id="51511"/>
    <lineage>
        <taxon>Eukaryota</taxon>
        <taxon>Metazoa</taxon>
        <taxon>Chordata</taxon>
        <taxon>Tunicata</taxon>
        <taxon>Ascidiacea</taxon>
        <taxon>Phlebobranchia</taxon>
        <taxon>Cionidae</taxon>
        <taxon>Ciona</taxon>
    </lineage>
</organism>
<feature type="chain" id="PRO_5003578705" evidence="1">
    <location>
        <begin position="23"/>
        <end position="65"/>
    </location>
</feature>
<reference evidence="3" key="1">
    <citation type="submission" date="2003-08" db="EMBL/GenBank/DDBJ databases">
        <authorList>
            <person name="Birren B."/>
            <person name="Nusbaum C."/>
            <person name="Abebe A."/>
            <person name="Abouelleil A."/>
            <person name="Adekoya E."/>
            <person name="Ait-zahra M."/>
            <person name="Allen N."/>
            <person name="Allen T."/>
            <person name="An P."/>
            <person name="Anderson M."/>
            <person name="Anderson S."/>
            <person name="Arachchi H."/>
            <person name="Armbruster J."/>
            <person name="Bachantsang P."/>
            <person name="Baldwin J."/>
            <person name="Barry A."/>
            <person name="Bayul T."/>
            <person name="Blitshsteyn B."/>
            <person name="Bloom T."/>
            <person name="Blye J."/>
            <person name="Boguslavskiy L."/>
            <person name="Borowsky M."/>
            <person name="Boukhgalter B."/>
            <person name="Brunache A."/>
            <person name="Butler J."/>
            <person name="Calixte N."/>
            <person name="Calvo S."/>
            <person name="Camarata J."/>
            <person name="Campo K."/>
            <person name="Chang J."/>
            <person name="Cheshatsang Y."/>
            <person name="Citroen M."/>
            <person name="Collymore A."/>
            <person name="Considine T."/>
            <person name="Cook A."/>
            <person name="Cooke P."/>
            <person name="Corum B."/>
            <person name="Cuomo C."/>
            <person name="David R."/>
            <person name="Dawoe T."/>
            <person name="Degray S."/>
            <person name="Dodge S."/>
            <person name="Dooley K."/>
            <person name="Dorje P."/>
            <person name="Dorjee K."/>
            <person name="Dorris L."/>
            <person name="Duffey N."/>
            <person name="Dupes A."/>
            <person name="Elkins T."/>
            <person name="Engels R."/>
            <person name="Erickson J."/>
            <person name="Farina A."/>
            <person name="Faro S."/>
            <person name="Ferreira P."/>
            <person name="Fischer H."/>
            <person name="Fitzgerald M."/>
            <person name="Foley K."/>
            <person name="Gage D."/>
            <person name="Galagan J."/>
            <person name="Gearin G."/>
            <person name="Gnerre S."/>
            <person name="Gnirke A."/>
            <person name="Goyette A."/>
            <person name="Graham J."/>
            <person name="Grandbois E."/>
            <person name="Gyaltsen K."/>
            <person name="Hafez N."/>
            <person name="Hagopian D."/>
            <person name="Hagos B."/>
            <person name="Hall J."/>
            <person name="Hatcher B."/>
            <person name="Heller A."/>
            <person name="Higgins H."/>
            <person name="Honan T."/>
            <person name="Horn A."/>
            <person name="Houde N."/>
            <person name="Hughes L."/>
            <person name="Hulme W."/>
            <person name="Husby E."/>
            <person name="Iliev I."/>
            <person name="Jaffe D."/>
            <person name="Jones C."/>
            <person name="Kamal M."/>
            <person name="Kamat A."/>
            <person name="Kamvysselis M."/>
            <person name="Karlsson E."/>
            <person name="Kells C."/>
            <person name="Kieu A."/>
            <person name="Kisner P."/>
            <person name="Kodira C."/>
            <person name="Kulbokas E."/>
            <person name="Labutti K."/>
            <person name="Lama D."/>
            <person name="Landers T."/>
            <person name="Leger J."/>
            <person name="Levine S."/>
            <person name="Lewis D."/>
            <person name="Lewis T."/>
            <person name="Lindblad-toh K."/>
            <person name="Liu X."/>
            <person name="Lokyitsang T."/>
            <person name="Lokyitsang Y."/>
            <person name="Lucien O."/>
            <person name="Lui A."/>
            <person name="Ma L.J."/>
            <person name="Mabbitt R."/>
            <person name="Macdonald J."/>
            <person name="Maclean C."/>
            <person name="Major J."/>
            <person name="Manning J."/>
            <person name="Marabella R."/>
            <person name="Maru K."/>
            <person name="Matthews C."/>
            <person name="Mauceli E."/>
            <person name="Mccarthy M."/>
            <person name="Mcdonough S."/>
            <person name="Mcghee T."/>
            <person name="Meldrim J."/>
            <person name="Meneus L."/>
            <person name="Mesirov J."/>
            <person name="Mihalev A."/>
            <person name="Mihova T."/>
            <person name="Mikkelsen T."/>
            <person name="Mlenga V."/>
            <person name="Moru K."/>
            <person name="Mozes J."/>
            <person name="Mulrain L."/>
            <person name="Munson G."/>
            <person name="Naylor J."/>
            <person name="Newes C."/>
            <person name="Nguyen C."/>
            <person name="Nguyen N."/>
            <person name="Nguyen T."/>
            <person name="Nicol R."/>
            <person name="Nielsen C."/>
            <person name="Nizzari M."/>
            <person name="Norbu C."/>
            <person name="Norbu N."/>
            <person name="O'donnell P."/>
            <person name="Okoawo O."/>
            <person name="O'leary S."/>
            <person name="Omotosho B."/>
            <person name="O'neill K."/>
            <person name="Osman S."/>
            <person name="Parker S."/>
            <person name="Perrin D."/>
            <person name="Phunkhang P."/>
            <person name="Piqani B."/>
            <person name="Purcell S."/>
            <person name="Rachupka T."/>
            <person name="Ramasamy U."/>
            <person name="Rameau R."/>
            <person name="Ray V."/>
            <person name="Raymond C."/>
            <person name="Retta R."/>
            <person name="Richardson S."/>
            <person name="Rise C."/>
            <person name="Rodriguez J."/>
            <person name="Rogers J."/>
            <person name="Rogov P."/>
            <person name="Rutman M."/>
            <person name="Schupbach R."/>
            <person name="Seaman C."/>
            <person name="Settipalli S."/>
            <person name="Sharpe T."/>
            <person name="Sheridan J."/>
            <person name="Sherpa N."/>
            <person name="Shi J."/>
            <person name="Smirnov S."/>
            <person name="Smith C."/>
            <person name="Sougnez C."/>
            <person name="Spencer B."/>
            <person name="Stalker J."/>
            <person name="Stange-thomann N."/>
            <person name="Stavropoulos S."/>
            <person name="Stetson K."/>
            <person name="Stone C."/>
            <person name="Stone S."/>
            <person name="Stubbs M."/>
            <person name="Talamas J."/>
            <person name="Tchuinga P."/>
            <person name="Tenzing P."/>
            <person name="Tesfaye S."/>
            <person name="Theodore J."/>
            <person name="Thoulutsang Y."/>
            <person name="Topham K."/>
            <person name="Towey S."/>
            <person name="Tsamla T."/>
            <person name="Tsomo N."/>
            <person name="Vallee D."/>
            <person name="Vassiliev H."/>
            <person name="Venkataraman V."/>
            <person name="Vinson J."/>
            <person name="Vo A."/>
            <person name="Wade C."/>
            <person name="Wang S."/>
            <person name="Wangchuk T."/>
            <person name="Wangdi T."/>
            <person name="Whittaker C."/>
            <person name="Wilkinson J."/>
            <person name="Wu Y."/>
            <person name="Wyman D."/>
            <person name="Yadav S."/>
            <person name="Yang S."/>
            <person name="Yang X."/>
            <person name="Yeager S."/>
            <person name="Yee E."/>
            <person name="Young G."/>
            <person name="Zainoun J."/>
            <person name="Zembeck L."/>
            <person name="Zimmer A."/>
            <person name="Zody M."/>
            <person name="Lander E."/>
        </authorList>
    </citation>
    <scope>NUCLEOTIDE SEQUENCE [LARGE SCALE GENOMIC DNA]</scope>
</reference>
<name>H2YMV9_CIOSA</name>
<feature type="signal peptide" evidence="1">
    <location>
        <begin position="1"/>
        <end position="22"/>
    </location>
</feature>
<protein>
    <submittedName>
        <fullName evidence="2">Uncharacterized protein</fullName>
    </submittedName>
</protein>
<reference evidence="2" key="3">
    <citation type="submission" date="2025-09" db="UniProtKB">
        <authorList>
            <consortium name="Ensembl"/>
        </authorList>
    </citation>
    <scope>IDENTIFICATION</scope>
</reference>